<reference evidence="2 3" key="1">
    <citation type="submission" date="2019-05" db="EMBL/GenBank/DDBJ databases">
        <title>Another draft genome of Portunus trituberculatus and its Hox gene families provides insights of decapod evolution.</title>
        <authorList>
            <person name="Jeong J.-H."/>
            <person name="Song I."/>
            <person name="Kim S."/>
            <person name="Choi T."/>
            <person name="Kim D."/>
            <person name="Ryu S."/>
            <person name="Kim W."/>
        </authorList>
    </citation>
    <scope>NUCLEOTIDE SEQUENCE [LARGE SCALE GENOMIC DNA]</scope>
    <source>
        <tissue evidence="2">Muscle</tissue>
    </source>
</reference>
<keyword evidence="3" id="KW-1185">Reference proteome</keyword>
<name>A0A5B7H4Y9_PORTR</name>
<feature type="region of interest" description="Disordered" evidence="1">
    <location>
        <begin position="1"/>
        <end position="30"/>
    </location>
</feature>
<dbReference type="Proteomes" id="UP000324222">
    <property type="component" value="Unassembled WGS sequence"/>
</dbReference>
<comment type="caution">
    <text evidence="2">The sequence shown here is derived from an EMBL/GenBank/DDBJ whole genome shotgun (WGS) entry which is preliminary data.</text>
</comment>
<sequence length="77" mass="8719">MEGHDNGGAGFDEVDDDYVQDHLESHAVPLSNDELIELDKASQEAEKEKDEEEEPMRGLDIKSLENVLVVLKKLWKP</sequence>
<evidence type="ECO:0000313" key="3">
    <source>
        <dbReference type="Proteomes" id="UP000324222"/>
    </source>
</evidence>
<dbReference type="AlphaFoldDB" id="A0A5B7H4Y9"/>
<protein>
    <submittedName>
        <fullName evidence="2">Uncharacterized protein</fullName>
    </submittedName>
</protein>
<evidence type="ECO:0000256" key="1">
    <source>
        <dbReference type="SAM" id="MobiDB-lite"/>
    </source>
</evidence>
<dbReference type="EMBL" id="VSRR010022700">
    <property type="protein sequence ID" value="MPC64899.1"/>
    <property type="molecule type" value="Genomic_DNA"/>
</dbReference>
<proteinExistence type="predicted"/>
<gene>
    <name evidence="2" type="ORF">E2C01_059021</name>
</gene>
<organism evidence="2 3">
    <name type="scientific">Portunus trituberculatus</name>
    <name type="common">Swimming crab</name>
    <name type="synonym">Neptunus trituberculatus</name>
    <dbReference type="NCBI Taxonomy" id="210409"/>
    <lineage>
        <taxon>Eukaryota</taxon>
        <taxon>Metazoa</taxon>
        <taxon>Ecdysozoa</taxon>
        <taxon>Arthropoda</taxon>
        <taxon>Crustacea</taxon>
        <taxon>Multicrustacea</taxon>
        <taxon>Malacostraca</taxon>
        <taxon>Eumalacostraca</taxon>
        <taxon>Eucarida</taxon>
        <taxon>Decapoda</taxon>
        <taxon>Pleocyemata</taxon>
        <taxon>Brachyura</taxon>
        <taxon>Eubrachyura</taxon>
        <taxon>Portunoidea</taxon>
        <taxon>Portunidae</taxon>
        <taxon>Portuninae</taxon>
        <taxon>Portunus</taxon>
    </lineage>
</organism>
<feature type="compositionally biased region" description="Gly residues" evidence="1">
    <location>
        <begin position="1"/>
        <end position="10"/>
    </location>
</feature>
<evidence type="ECO:0000313" key="2">
    <source>
        <dbReference type="EMBL" id="MPC64899.1"/>
    </source>
</evidence>
<accession>A0A5B7H4Y9</accession>